<dbReference type="PATRIC" id="fig|429727.3.peg.1145"/>
<evidence type="ECO:0000313" key="2">
    <source>
        <dbReference type="EMBL" id="KKB09400.1"/>
    </source>
</evidence>
<dbReference type="EMBL" id="JZEY01000054">
    <property type="protein sequence ID" value="KKB09400.1"/>
    <property type="molecule type" value="Genomic_DNA"/>
</dbReference>
<accession>A0A0F5FLF1</accession>
<dbReference type="STRING" id="429727.VE26_05535"/>
<protein>
    <submittedName>
        <fullName evidence="2">Uncharacterized protein</fullName>
    </submittedName>
</protein>
<gene>
    <name evidence="2" type="ORF">VE26_05535</name>
</gene>
<proteinExistence type="predicted"/>
<feature type="region of interest" description="Disordered" evidence="1">
    <location>
        <begin position="131"/>
        <end position="150"/>
    </location>
</feature>
<reference evidence="2 3" key="1">
    <citation type="submission" date="2015-03" db="EMBL/GenBank/DDBJ databases">
        <authorList>
            <person name="Hassan Y."/>
            <person name="Lepp D."/>
            <person name="Li X.-Z."/>
            <person name="Zhou T."/>
        </authorList>
    </citation>
    <scope>NUCLEOTIDE SEQUENCE [LARGE SCALE GENOMIC DNA]</scope>
    <source>
        <strain evidence="2 3">IPL18</strain>
    </source>
</reference>
<organism evidence="2 3">
    <name type="scientific">Devosia chinhatensis</name>
    <dbReference type="NCBI Taxonomy" id="429727"/>
    <lineage>
        <taxon>Bacteria</taxon>
        <taxon>Pseudomonadati</taxon>
        <taxon>Pseudomonadota</taxon>
        <taxon>Alphaproteobacteria</taxon>
        <taxon>Hyphomicrobiales</taxon>
        <taxon>Devosiaceae</taxon>
        <taxon>Devosia</taxon>
    </lineage>
</organism>
<comment type="caution">
    <text evidence="2">The sequence shown here is derived from an EMBL/GenBank/DDBJ whole genome shotgun (WGS) entry which is preliminary data.</text>
</comment>
<name>A0A0F5FLF1_9HYPH</name>
<dbReference type="RefSeq" id="WP_046104093.1">
    <property type="nucleotide sequence ID" value="NZ_JZEY01000054.1"/>
</dbReference>
<dbReference type="OrthoDB" id="8445319at2"/>
<keyword evidence="3" id="KW-1185">Reference proteome</keyword>
<evidence type="ECO:0000256" key="1">
    <source>
        <dbReference type="SAM" id="MobiDB-lite"/>
    </source>
</evidence>
<dbReference type="AlphaFoldDB" id="A0A0F5FLF1"/>
<sequence length="198" mass="20631">MDKHHDDPALAEAIARRDESRAQILRSKANAAGGSSTDRLANAFEKLADQAEKASRQSATALDLIEPAPLDPEGTERQLADSEGNFASNAEVAATGGIGIKASNTAVTSGQPAQTAEQAGEAVTSDAQKIIGDQPVGGAATSRTAETDETRAAVVIPEGWKDLSWQERRSIASKVSDTPIANGEEANTAIEAELKRRG</sequence>
<dbReference type="Proteomes" id="UP000033649">
    <property type="component" value="Unassembled WGS sequence"/>
</dbReference>
<feature type="region of interest" description="Disordered" evidence="1">
    <location>
        <begin position="51"/>
        <end position="82"/>
    </location>
</feature>
<evidence type="ECO:0000313" key="3">
    <source>
        <dbReference type="Proteomes" id="UP000033649"/>
    </source>
</evidence>